<sequence length="109" mass="12441">MQPHIKRLAQHHGIVVVCLVDTNLVPKLPADYHQIVQENGFPIFPGVENLSFVLLQEDSINKMHRDGVRLKESHCEIEGYTLPECFKQVSVLTFIFAFFGHLKSIKSDL</sequence>
<accession>A0A8J2RWU1</accession>
<gene>
    <name evidence="1" type="ORF">DGAL_LOCUS7422</name>
</gene>
<dbReference type="AlphaFoldDB" id="A0A8J2RWU1"/>
<dbReference type="Proteomes" id="UP000789390">
    <property type="component" value="Unassembled WGS sequence"/>
</dbReference>
<organism evidence="1 2">
    <name type="scientific">Daphnia galeata</name>
    <dbReference type="NCBI Taxonomy" id="27404"/>
    <lineage>
        <taxon>Eukaryota</taxon>
        <taxon>Metazoa</taxon>
        <taxon>Ecdysozoa</taxon>
        <taxon>Arthropoda</taxon>
        <taxon>Crustacea</taxon>
        <taxon>Branchiopoda</taxon>
        <taxon>Diplostraca</taxon>
        <taxon>Cladocera</taxon>
        <taxon>Anomopoda</taxon>
        <taxon>Daphniidae</taxon>
        <taxon>Daphnia</taxon>
    </lineage>
</organism>
<comment type="caution">
    <text evidence="1">The sequence shown here is derived from an EMBL/GenBank/DDBJ whole genome shotgun (WGS) entry which is preliminary data.</text>
</comment>
<evidence type="ECO:0000313" key="1">
    <source>
        <dbReference type="EMBL" id="CAH0104515.1"/>
    </source>
</evidence>
<name>A0A8J2RWU1_9CRUS</name>
<proteinExistence type="predicted"/>
<evidence type="ECO:0000313" key="2">
    <source>
        <dbReference type="Proteomes" id="UP000789390"/>
    </source>
</evidence>
<protein>
    <submittedName>
        <fullName evidence="1">Uncharacterized protein</fullName>
    </submittedName>
</protein>
<reference evidence="1" key="1">
    <citation type="submission" date="2021-11" db="EMBL/GenBank/DDBJ databases">
        <authorList>
            <person name="Schell T."/>
        </authorList>
    </citation>
    <scope>NUCLEOTIDE SEQUENCE</scope>
    <source>
        <strain evidence="1">M5</strain>
    </source>
</reference>
<dbReference type="EMBL" id="CAKKLH010000146">
    <property type="protein sequence ID" value="CAH0104515.1"/>
    <property type="molecule type" value="Genomic_DNA"/>
</dbReference>
<keyword evidence="2" id="KW-1185">Reference proteome</keyword>